<dbReference type="SMART" id="SM00342">
    <property type="entry name" value="HTH_ARAC"/>
    <property type="match status" value="1"/>
</dbReference>
<keyword evidence="7" id="KW-0238">DNA-binding</keyword>
<dbReference type="Gene3D" id="3.40.50.2300">
    <property type="match status" value="1"/>
</dbReference>
<keyword evidence="5" id="KW-0902">Two-component regulatory system</keyword>
<gene>
    <name evidence="13" type="ORF">SAMN05216180_2073</name>
</gene>
<protein>
    <recommendedName>
        <fullName evidence="2">Stage 0 sporulation protein A homolog</fullName>
    </recommendedName>
</protein>
<keyword evidence="3" id="KW-0963">Cytoplasm</keyword>
<dbReference type="PANTHER" id="PTHR42713:SF3">
    <property type="entry name" value="TRANSCRIPTIONAL REGULATORY PROTEIN HPTR"/>
    <property type="match status" value="1"/>
</dbReference>
<dbReference type="GO" id="GO:0043565">
    <property type="term" value="F:sequence-specific DNA binding"/>
    <property type="evidence" value="ECO:0007669"/>
    <property type="project" value="InterPro"/>
</dbReference>
<dbReference type="Gene3D" id="1.10.10.60">
    <property type="entry name" value="Homeodomain-like"/>
    <property type="match status" value="2"/>
</dbReference>
<evidence type="ECO:0000259" key="11">
    <source>
        <dbReference type="PROSITE" id="PS01124"/>
    </source>
</evidence>
<proteinExistence type="predicted"/>
<evidence type="ECO:0000256" key="8">
    <source>
        <dbReference type="ARBA" id="ARBA00023163"/>
    </source>
</evidence>
<evidence type="ECO:0000313" key="13">
    <source>
        <dbReference type="EMBL" id="SEM85817.1"/>
    </source>
</evidence>
<dbReference type="CDD" id="cd17536">
    <property type="entry name" value="REC_YesN-like"/>
    <property type="match status" value="1"/>
</dbReference>
<dbReference type="InterPro" id="IPR001789">
    <property type="entry name" value="Sig_transdc_resp-reg_receiver"/>
</dbReference>
<dbReference type="InterPro" id="IPR020449">
    <property type="entry name" value="Tscrpt_reg_AraC-type_HTH"/>
</dbReference>
<dbReference type="SUPFAM" id="SSF52172">
    <property type="entry name" value="CheY-like"/>
    <property type="match status" value="1"/>
</dbReference>
<name>A0A1H8BVC1_9FIRM</name>
<comment type="subcellular location">
    <subcellularLocation>
        <location evidence="1">Cytoplasm</location>
    </subcellularLocation>
</comment>
<feature type="modified residue" description="4-aspartylphosphate" evidence="10">
    <location>
        <position position="55"/>
    </location>
</feature>
<dbReference type="EMBL" id="FOCG01000001">
    <property type="protein sequence ID" value="SEM85817.1"/>
    <property type="molecule type" value="Genomic_DNA"/>
</dbReference>
<dbReference type="Pfam" id="PF12833">
    <property type="entry name" value="HTH_18"/>
    <property type="match status" value="1"/>
</dbReference>
<organism evidence="13 14">
    <name type="scientific">Hydrogenoanaerobacterium saccharovorans</name>
    <dbReference type="NCBI Taxonomy" id="474960"/>
    <lineage>
        <taxon>Bacteria</taxon>
        <taxon>Bacillati</taxon>
        <taxon>Bacillota</taxon>
        <taxon>Clostridia</taxon>
        <taxon>Eubacteriales</taxon>
        <taxon>Oscillospiraceae</taxon>
        <taxon>Hydrogenoanaerobacterium</taxon>
    </lineage>
</organism>
<dbReference type="Pfam" id="PF00072">
    <property type="entry name" value="Response_reg"/>
    <property type="match status" value="1"/>
</dbReference>
<evidence type="ECO:0000259" key="12">
    <source>
        <dbReference type="PROSITE" id="PS50110"/>
    </source>
</evidence>
<dbReference type="InterPro" id="IPR009057">
    <property type="entry name" value="Homeodomain-like_sf"/>
</dbReference>
<dbReference type="OrthoDB" id="9794370at2"/>
<feature type="domain" description="Response regulatory" evidence="12">
    <location>
        <begin position="3"/>
        <end position="120"/>
    </location>
</feature>
<dbReference type="GO" id="GO:0005737">
    <property type="term" value="C:cytoplasm"/>
    <property type="evidence" value="ECO:0007669"/>
    <property type="project" value="UniProtKB-SubCell"/>
</dbReference>
<evidence type="ECO:0000256" key="2">
    <source>
        <dbReference type="ARBA" id="ARBA00018672"/>
    </source>
</evidence>
<dbReference type="GO" id="GO:0000160">
    <property type="term" value="P:phosphorelay signal transduction system"/>
    <property type="evidence" value="ECO:0007669"/>
    <property type="project" value="UniProtKB-KW"/>
</dbReference>
<dbReference type="InterPro" id="IPR018062">
    <property type="entry name" value="HTH_AraC-typ_CS"/>
</dbReference>
<dbReference type="PROSITE" id="PS00041">
    <property type="entry name" value="HTH_ARAC_FAMILY_1"/>
    <property type="match status" value="1"/>
</dbReference>
<evidence type="ECO:0000256" key="7">
    <source>
        <dbReference type="ARBA" id="ARBA00023125"/>
    </source>
</evidence>
<dbReference type="RefSeq" id="WP_092754275.1">
    <property type="nucleotide sequence ID" value="NZ_FOCG01000001.1"/>
</dbReference>
<evidence type="ECO:0000256" key="1">
    <source>
        <dbReference type="ARBA" id="ARBA00004496"/>
    </source>
</evidence>
<dbReference type="PANTHER" id="PTHR42713">
    <property type="entry name" value="HISTIDINE KINASE-RELATED"/>
    <property type="match status" value="1"/>
</dbReference>
<dbReference type="SMART" id="SM00448">
    <property type="entry name" value="REC"/>
    <property type="match status" value="1"/>
</dbReference>
<dbReference type="InterPro" id="IPR018060">
    <property type="entry name" value="HTH_AraC"/>
</dbReference>
<feature type="domain" description="HTH araC/xylS-type" evidence="11">
    <location>
        <begin position="414"/>
        <end position="511"/>
    </location>
</feature>
<keyword evidence="8" id="KW-0804">Transcription</keyword>
<reference evidence="13 14" key="1">
    <citation type="submission" date="2016-10" db="EMBL/GenBank/DDBJ databases">
        <authorList>
            <person name="de Groot N.N."/>
        </authorList>
    </citation>
    <scope>NUCLEOTIDE SEQUENCE [LARGE SCALE GENOMIC DNA]</scope>
    <source>
        <strain evidence="13 14">CGMCC 1.5070</strain>
    </source>
</reference>
<dbReference type="STRING" id="474960.SAMN05216180_2073"/>
<sequence length="515" mass="58919">MYKLLIVEDEPIEREAVKLVISNNCENISRIEEAENGFIAIEKCKVFRPDIVILDINMPGINGLDTIKELQKQSSQMKFLLLTSYNRFEYAQEAIQLGVEDFVLKPAKIARIKQAVDAVIEKLNCELQTQKQNTILANRMEDIRPIVESDCIYALISKEPNEDLQRIFSFLDFTVNSGFCFAVSCNGNHRFVLNKIKKALHDVGIECIGEQLYNMLIFFVLENKQLETRRMSEVGNFVSMLLYEMGKVGKVGIGNIYDNPYELNLSYHQAIDALNMCDIKGARFLIYEETCNFNKTAEIDLYSMANKLMTVLQNGSQSDLEKNLENITSALIFKDNILSKAKEQIYRLIILTIQEIKDSIPSFQIEDGLSNLSMNNIMTITDGKELKYYFKMTINNLAWLVNQQKNAGTSAIIQQALTYIETSYNKDIFLDDIADSLGITPFYLSKIIKKQTGKNFTDLVAEKRISKAKELLTVSKSIKEITYEIGFNSQNYFTKIFKKYVGVTPSEYKNNLNIK</sequence>
<dbReference type="GO" id="GO:0003700">
    <property type="term" value="F:DNA-binding transcription factor activity"/>
    <property type="evidence" value="ECO:0007669"/>
    <property type="project" value="InterPro"/>
</dbReference>
<dbReference type="PROSITE" id="PS50110">
    <property type="entry name" value="RESPONSE_REGULATORY"/>
    <property type="match status" value="1"/>
</dbReference>
<keyword evidence="14" id="KW-1185">Reference proteome</keyword>
<keyword evidence="4 10" id="KW-0597">Phosphoprotein</keyword>
<evidence type="ECO:0000256" key="5">
    <source>
        <dbReference type="ARBA" id="ARBA00023012"/>
    </source>
</evidence>
<evidence type="ECO:0000256" key="3">
    <source>
        <dbReference type="ARBA" id="ARBA00022490"/>
    </source>
</evidence>
<evidence type="ECO:0000256" key="6">
    <source>
        <dbReference type="ARBA" id="ARBA00023015"/>
    </source>
</evidence>
<dbReference type="Proteomes" id="UP000199158">
    <property type="component" value="Unassembled WGS sequence"/>
</dbReference>
<dbReference type="SUPFAM" id="SSF46689">
    <property type="entry name" value="Homeodomain-like"/>
    <property type="match status" value="1"/>
</dbReference>
<keyword evidence="6" id="KW-0805">Transcription regulation</keyword>
<evidence type="ECO:0000256" key="9">
    <source>
        <dbReference type="ARBA" id="ARBA00024867"/>
    </source>
</evidence>
<accession>A0A1H8BVC1</accession>
<evidence type="ECO:0000256" key="10">
    <source>
        <dbReference type="PROSITE-ProRule" id="PRU00169"/>
    </source>
</evidence>
<dbReference type="InterPro" id="IPR051552">
    <property type="entry name" value="HptR"/>
</dbReference>
<evidence type="ECO:0000313" key="14">
    <source>
        <dbReference type="Proteomes" id="UP000199158"/>
    </source>
</evidence>
<dbReference type="AlphaFoldDB" id="A0A1H8BVC1"/>
<dbReference type="InterPro" id="IPR011006">
    <property type="entry name" value="CheY-like_superfamily"/>
</dbReference>
<dbReference type="PRINTS" id="PR00032">
    <property type="entry name" value="HTHARAC"/>
</dbReference>
<dbReference type="PROSITE" id="PS01124">
    <property type="entry name" value="HTH_ARAC_FAMILY_2"/>
    <property type="match status" value="1"/>
</dbReference>
<evidence type="ECO:0000256" key="4">
    <source>
        <dbReference type="ARBA" id="ARBA00022553"/>
    </source>
</evidence>
<comment type="function">
    <text evidence="9">May play the central regulatory role in sporulation. It may be an element of the effector pathway responsible for the activation of sporulation genes in response to nutritional stress. Spo0A may act in concert with spo0H (a sigma factor) to control the expression of some genes that are critical to the sporulation process.</text>
</comment>